<dbReference type="AlphaFoldDB" id="A0A2W4JAM7"/>
<evidence type="ECO:0000256" key="6">
    <source>
        <dbReference type="RuleBase" id="RU361157"/>
    </source>
</evidence>
<dbReference type="EMBL" id="QGUI02000013">
    <property type="protein sequence ID" value="MFO7191049.1"/>
    <property type="molecule type" value="Genomic_DNA"/>
</dbReference>
<protein>
    <recommendedName>
        <fullName evidence="6">Transport permease protein</fullName>
    </recommendedName>
</protein>
<feature type="transmembrane region" description="Helical" evidence="6">
    <location>
        <begin position="66"/>
        <end position="85"/>
    </location>
</feature>
<comment type="similarity">
    <text evidence="6">Belongs to the ABC-2 integral membrane protein family.</text>
</comment>
<reference evidence="8" key="1">
    <citation type="submission" date="2018-05" db="EMBL/GenBank/DDBJ databases">
        <authorList>
            <person name="Moura L."/>
            <person name="Setubal J.C."/>
        </authorList>
    </citation>
    <scope>NUCLEOTIDE SEQUENCE</scope>
    <source>
        <strain evidence="8">ZC4RG45</strain>
    </source>
</reference>
<evidence type="ECO:0000256" key="2">
    <source>
        <dbReference type="ARBA" id="ARBA00022692"/>
    </source>
</evidence>
<feature type="transmembrane region" description="Helical" evidence="6">
    <location>
        <begin position="176"/>
        <end position="194"/>
    </location>
</feature>
<dbReference type="PIRSF" id="PIRSF006648">
    <property type="entry name" value="DrrB"/>
    <property type="match status" value="1"/>
</dbReference>
<keyword evidence="2 6" id="KW-0812">Transmembrane</keyword>
<dbReference type="EMBL" id="QGUI01000837">
    <property type="protein sequence ID" value="PZM90627.1"/>
    <property type="molecule type" value="Genomic_DNA"/>
</dbReference>
<comment type="caution">
    <text evidence="9">The sequence shown here is derived from an EMBL/GenBank/DDBJ whole genome shotgun (WGS) entry which is preliminary data.</text>
</comment>
<feature type="transmembrane region" description="Helical" evidence="6">
    <location>
        <begin position="142"/>
        <end position="164"/>
    </location>
</feature>
<feature type="transmembrane region" description="Helical" evidence="6">
    <location>
        <begin position="106"/>
        <end position="130"/>
    </location>
</feature>
<evidence type="ECO:0000256" key="1">
    <source>
        <dbReference type="ARBA" id="ARBA00004141"/>
    </source>
</evidence>
<dbReference type="PANTHER" id="PTHR43229">
    <property type="entry name" value="NODULATION PROTEIN J"/>
    <property type="match status" value="1"/>
</dbReference>
<dbReference type="Proteomes" id="UP000249324">
    <property type="component" value="Unassembled WGS sequence"/>
</dbReference>
<keyword evidence="6" id="KW-1003">Cell membrane</keyword>
<dbReference type="InterPro" id="IPR013525">
    <property type="entry name" value="ABC2_TM"/>
</dbReference>
<keyword evidence="3 6" id="KW-1133">Transmembrane helix</keyword>
<dbReference type="STRING" id="1111738.GCA_000427905_02818"/>
<feature type="domain" description="ABC transmembrane type-2" evidence="7">
    <location>
        <begin position="27"/>
        <end position="262"/>
    </location>
</feature>
<keyword evidence="5" id="KW-0046">Antibiotic resistance</keyword>
<feature type="transmembrane region" description="Helical" evidence="6">
    <location>
        <begin position="240"/>
        <end position="259"/>
    </location>
</feature>
<comment type="subcellular location">
    <subcellularLocation>
        <location evidence="6">Cell membrane</location>
        <topology evidence="6">Multi-pass membrane protein</topology>
    </subcellularLocation>
    <subcellularLocation>
        <location evidence="1">Membrane</location>
        <topology evidence="1">Multi-pass membrane protein</topology>
    </subcellularLocation>
</comment>
<dbReference type="Pfam" id="PF01061">
    <property type="entry name" value="ABC2_membrane"/>
    <property type="match status" value="1"/>
</dbReference>
<proteinExistence type="inferred from homology"/>
<evidence type="ECO:0000313" key="8">
    <source>
        <dbReference type="EMBL" id="MFO7191049.1"/>
    </source>
</evidence>
<dbReference type="InterPro" id="IPR000412">
    <property type="entry name" value="ABC_2_transport"/>
</dbReference>
<feature type="transmembrane region" description="Helical" evidence="6">
    <location>
        <begin position="29"/>
        <end position="46"/>
    </location>
</feature>
<evidence type="ECO:0000256" key="5">
    <source>
        <dbReference type="ARBA" id="ARBA00023251"/>
    </source>
</evidence>
<keyword evidence="4 6" id="KW-0472">Membrane</keyword>
<reference evidence="8 10" key="3">
    <citation type="journal article" date="2021" name="BMC Genomics">
        <title>Genome-resolved metagenome and metatranscriptome analyses of thermophilic composting reveal key bacterial players and their metabolic interactions.</title>
        <authorList>
            <person name="Braga L.P.P."/>
            <person name="Pereira R.V."/>
            <person name="Martins L.F."/>
            <person name="Moura L.M.S."/>
            <person name="Sanchez F.B."/>
            <person name="Patane J.S.L."/>
            <person name="da Silva A.M."/>
            <person name="Setubal J.C."/>
        </authorList>
    </citation>
    <scope>NUCLEOTIDE SEQUENCE [LARGE SCALE GENOMIC DNA]</scope>
    <source>
        <strain evidence="8">ZC4RG45</strain>
    </source>
</reference>
<sequence>MNASGVAIRAGIRRGLAEIRQMLTSGPDLLSVLFFPTITLIVMYFLRDSTLPGTDISVGSAAMPGVLGMQVAFAGLVGVSASLMVEREDGTLLRAKAVPNGMFGYLVGKIIVGAFDGALAMLIVLIPGLFLLDGFRIESLNAWLTLAWVLALGLIATMPIGAMIGSLSDNPRNMGLVMLPLLGLVAISGVFYPITALPGWVQFIAQLFPIYWLGLGMRSALLPDAAAAVEIGGSWRYAEMIGVLGVWIVVGLIFAPILLRRMARRESGSTVAARRDRALQRVQ</sequence>
<dbReference type="GO" id="GO:0046677">
    <property type="term" value="P:response to antibiotic"/>
    <property type="evidence" value="ECO:0007669"/>
    <property type="project" value="UniProtKB-KW"/>
</dbReference>
<dbReference type="InterPro" id="IPR047817">
    <property type="entry name" value="ABC2_TM_bact-type"/>
</dbReference>
<dbReference type="PANTHER" id="PTHR43229:SF2">
    <property type="entry name" value="NODULATION PROTEIN J"/>
    <property type="match status" value="1"/>
</dbReference>
<accession>A0A2W4JAM7</accession>
<gene>
    <name evidence="8" type="ORF">DIU77_002250</name>
    <name evidence="9" type="ORF">DIU77_17640</name>
</gene>
<evidence type="ECO:0000313" key="10">
    <source>
        <dbReference type="Proteomes" id="UP000249324"/>
    </source>
</evidence>
<reference evidence="9" key="2">
    <citation type="submission" date="2018-05" db="EMBL/GenBank/DDBJ databases">
        <authorList>
            <person name="Lanie J.A."/>
            <person name="Ng W.-L."/>
            <person name="Kazmierczak K.M."/>
            <person name="Andrzejewski T.M."/>
            <person name="Davidsen T.M."/>
            <person name="Wayne K.J."/>
            <person name="Tettelin H."/>
            <person name="Glass J.I."/>
            <person name="Rusch D."/>
            <person name="Podicherti R."/>
            <person name="Tsui H.-C.T."/>
            <person name="Winkler M.E."/>
        </authorList>
    </citation>
    <scope>NUCLEOTIDE SEQUENCE</scope>
    <source>
        <strain evidence="9">ZC4RG45</strain>
    </source>
</reference>
<name>A0A2W4JAM7_9PSEU</name>
<dbReference type="PROSITE" id="PS51012">
    <property type="entry name" value="ABC_TM2"/>
    <property type="match status" value="1"/>
</dbReference>
<dbReference type="GO" id="GO:0043190">
    <property type="term" value="C:ATP-binding cassette (ABC) transporter complex"/>
    <property type="evidence" value="ECO:0007669"/>
    <property type="project" value="InterPro"/>
</dbReference>
<evidence type="ECO:0000256" key="3">
    <source>
        <dbReference type="ARBA" id="ARBA00022989"/>
    </source>
</evidence>
<reference evidence="8" key="4">
    <citation type="submission" date="2023-08" db="EMBL/GenBank/DDBJ databases">
        <authorList>
            <person name="Guima S.E.S."/>
            <person name="Martins L.F."/>
            <person name="Silva A.M."/>
            <person name="Setubal J.C."/>
        </authorList>
    </citation>
    <scope>NUCLEOTIDE SEQUENCE</scope>
    <source>
        <strain evidence="8">ZC4RG45</strain>
    </source>
</reference>
<dbReference type="GO" id="GO:0140359">
    <property type="term" value="F:ABC-type transporter activity"/>
    <property type="evidence" value="ECO:0007669"/>
    <property type="project" value="InterPro"/>
</dbReference>
<organism evidence="9">
    <name type="scientific">Thermocrispum agreste</name>
    <dbReference type="NCBI Taxonomy" id="37925"/>
    <lineage>
        <taxon>Bacteria</taxon>
        <taxon>Bacillati</taxon>
        <taxon>Actinomycetota</taxon>
        <taxon>Actinomycetes</taxon>
        <taxon>Pseudonocardiales</taxon>
        <taxon>Pseudonocardiaceae</taxon>
        <taxon>Thermocrispum</taxon>
    </lineage>
</organism>
<evidence type="ECO:0000313" key="9">
    <source>
        <dbReference type="EMBL" id="PZM90627.1"/>
    </source>
</evidence>
<evidence type="ECO:0000256" key="4">
    <source>
        <dbReference type="ARBA" id="ARBA00023136"/>
    </source>
</evidence>
<keyword evidence="6" id="KW-0813">Transport</keyword>
<dbReference type="InterPro" id="IPR051784">
    <property type="entry name" value="Nod_factor_ABC_transporter"/>
</dbReference>
<evidence type="ECO:0000259" key="7">
    <source>
        <dbReference type="PROSITE" id="PS51012"/>
    </source>
</evidence>